<dbReference type="Pfam" id="PF00512">
    <property type="entry name" value="HisKA"/>
    <property type="match status" value="1"/>
</dbReference>
<keyword evidence="9" id="KW-0812">Transmembrane</keyword>
<dbReference type="SMART" id="SM00091">
    <property type="entry name" value="PAS"/>
    <property type="match status" value="2"/>
</dbReference>
<keyword evidence="9" id="KW-1133">Transmembrane helix</keyword>
<evidence type="ECO:0000256" key="4">
    <source>
        <dbReference type="ARBA" id="ARBA00022679"/>
    </source>
</evidence>
<feature type="transmembrane region" description="Helical" evidence="9">
    <location>
        <begin position="56"/>
        <end position="74"/>
    </location>
</feature>
<dbReference type="Gene3D" id="1.10.287.130">
    <property type="match status" value="1"/>
</dbReference>
<evidence type="ECO:0000256" key="8">
    <source>
        <dbReference type="ARBA" id="ARBA00023012"/>
    </source>
</evidence>
<evidence type="ECO:0000259" key="10">
    <source>
        <dbReference type="PROSITE" id="PS50109"/>
    </source>
</evidence>
<feature type="domain" description="PAS" evidence="11">
    <location>
        <begin position="110"/>
        <end position="176"/>
    </location>
</feature>
<keyword evidence="8" id="KW-0902">Two-component regulatory system</keyword>
<dbReference type="SUPFAM" id="SSF55785">
    <property type="entry name" value="PYP-like sensor domain (PAS domain)"/>
    <property type="match status" value="2"/>
</dbReference>
<dbReference type="CDD" id="cd00130">
    <property type="entry name" value="PAS"/>
    <property type="match status" value="1"/>
</dbReference>
<dbReference type="NCBIfam" id="TIGR00229">
    <property type="entry name" value="sensory_box"/>
    <property type="match status" value="1"/>
</dbReference>
<dbReference type="Gene3D" id="3.30.450.20">
    <property type="entry name" value="PAS domain"/>
    <property type="match status" value="2"/>
</dbReference>
<evidence type="ECO:0000256" key="3">
    <source>
        <dbReference type="ARBA" id="ARBA00022553"/>
    </source>
</evidence>
<dbReference type="PROSITE" id="PS50112">
    <property type="entry name" value="PAS"/>
    <property type="match status" value="1"/>
</dbReference>
<keyword evidence="14" id="KW-1185">Reference proteome</keyword>
<dbReference type="InterPro" id="IPR035965">
    <property type="entry name" value="PAS-like_dom_sf"/>
</dbReference>
<name>A0ABQ4QQA8_9HYPH</name>
<comment type="catalytic activity">
    <reaction evidence="1">
        <text>ATP + protein L-histidine = ADP + protein N-phospho-L-histidine.</text>
        <dbReference type="EC" id="2.7.13.3"/>
    </reaction>
</comment>
<dbReference type="EC" id="2.7.13.3" evidence="2"/>
<evidence type="ECO:0000259" key="12">
    <source>
        <dbReference type="PROSITE" id="PS50113"/>
    </source>
</evidence>
<protein>
    <recommendedName>
        <fullName evidence="2">histidine kinase</fullName>
        <ecNumber evidence="2">2.7.13.3</ecNumber>
    </recommendedName>
</protein>
<evidence type="ECO:0000256" key="5">
    <source>
        <dbReference type="ARBA" id="ARBA00022741"/>
    </source>
</evidence>
<evidence type="ECO:0000256" key="2">
    <source>
        <dbReference type="ARBA" id="ARBA00012438"/>
    </source>
</evidence>
<feature type="transmembrane region" description="Helical" evidence="9">
    <location>
        <begin position="12"/>
        <end position="29"/>
    </location>
</feature>
<dbReference type="Proteomes" id="UP001055167">
    <property type="component" value="Unassembled WGS sequence"/>
</dbReference>
<dbReference type="RefSeq" id="WP_128561996.1">
    <property type="nucleotide sequence ID" value="NZ_BPQH01000001.1"/>
</dbReference>
<dbReference type="InterPro" id="IPR036890">
    <property type="entry name" value="HATPase_C_sf"/>
</dbReference>
<dbReference type="InterPro" id="IPR013656">
    <property type="entry name" value="PAS_4"/>
</dbReference>
<keyword evidence="3" id="KW-0597">Phosphoprotein</keyword>
<dbReference type="EMBL" id="BPQH01000001">
    <property type="protein sequence ID" value="GJD47429.1"/>
    <property type="molecule type" value="Genomic_DNA"/>
</dbReference>
<gene>
    <name evidence="13" type="primary">sasA_1</name>
    <name evidence="13" type="ORF">OPKNFCMD_0137</name>
</gene>
<dbReference type="Gene3D" id="3.30.565.10">
    <property type="entry name" value="Histidine kinase-like ATPase, C-terminal domain"/>
    <property type="match status" value="1"/>
</dbReference>
<dbReference type="InterPro" id="IPR005467">
    <property type="entry name" value="His_kinase_dom"/>
</dbReference>
<reference evidence="13" key="1">
    <citation type="journal article" date="2021" name="Front. Microbiol.">
        <title>Comprehensive Comparative Genomics and Phenotyping of Methylobacterium Species.</title>
        <authorList>
            <person name="Alessa O."/>
            <person name="Ogura Y."/>
            <person name="Fujitani Y."/>
            <person name="Takami H."/>
            <person name="Hayashi T."/>
            <person name="Sahin N."/>
            <person name="Tani A."/>
        </authorList>
    </citation>
    <scope>NUCLEOTIDE SEQUENCE</scope>
    <source>
        <strain evidence="13">KCTC 52305</strain>
    </source>
</reference>
<accession>A0ABQ4QQA8</accession>
<comment type="caution">
    <text evidence="13">The sequence shown here is derived from an EMBL/GenBank/DDBJ whole genome shotgun (WGS) entry which is preliminary data.</text>
</comment>
<keyword evidence="4" id="KW-0808">Transferase</keyword>
<dbReference type="SMART" id="SM00387">
    <property type="entry name" value="HATPase_c"/>
    <property type="match status" value="1"/>
</dbReference>
<evidence type="ECO:0000256" key="9">
    <source>
        <dbReference type="SAM" id="Phobius"/>
    </source>
</evidence>
<evidence type="ECO:0000313" key="14">
    <source>
        <dbReference type="Proteomes" id="UP001055167"/>
    </source>
</evidence>
<dbReference type="Pfam" id="PF02518">
    <property type="entry name" value="HATPase_c"/>
    <property type="match status" value="1"/>
</dbReference>
<keyword evidence="7" id="KW-0067">ATP-binding</keyword>
<dbReference type="InterPro" id="IPR004358">
    <property type="entry name" value="Sig_transdc_His_kin-like_C"/>
</dbReference>
<dbReference type="InterPro" id="IPR003594">
    <property type="entry name" value="HATPase_dom"/>
</dbReference>
<organism evidence="13 14">
    <name type="scientific">Methylobacterium crusticola</name>
    <dbReference type="NCBI Taxonomy" id="1697972"/>
    <lineage>
        <taxon>Bacteria</taxon>
        <taxon>Pseudomonadati</taxon>
        <taxon>Pseudomonadota</taxon>
        <taxon>Alphaproteobacteria</taxon>
        <taxon>Hyphomicrobiales</taxon>
        <taxon>Methylobacteriaceae</taxon>
        <taxon>Methylobacterium</taxon>
    </lineage>
</organism>
<dbReference type="Pfam" id="PF08448">
    <property type="entry name" value="PAS_4"/>
    <property type="match status" value="2"/>
</dbReference>
<dbReference type="PRINTS" id="PR00344">
    <property type="entry name" value="BCTRLSENSOR"/>
</dbReference>
<dbReference type="CDD" id="cd00082">
    <property type="entry name" value="HisKA"/>
    <property type="match status" value="1"/>
</dbReference>
<evidence type="ECO:0000256" key="7">
    <source>
        <dbReference type="ARBA" id="ARBA00022840"/>
    </source>
</evidence>
<dbReference type="PANTHER" id="PTHR43065">
    <property type="entry name" value="SENSOR HISTIDINE KINASE"/>
    <property type="match status" value="1"/>
</dbReference>
<dbReference type="InterPro" id="IPR000014">
    <property type="entry name" value="PAS"/>
</dbReference>
<feature type="domain" description="Histidine kinase" evidence="10">
    <location>
        <begin position="412"/>
        <end position="627"/>
    </location>
</feature>
<keyword evidence="6" id="KW-0418">Kinase</keyword>
<evidence type="ECO:0000256" key="1">
    <source>
        <dbReference type="ARBA" id="ARBA00000085"/>
    </source>
</evidence>
<keyword evidence="9" id="KW-0472">Membrane</keyword>
<dbReference type="InterPro" id="IPR000700">
    <property type="entry name" value="PAS-assoc_C"/>
</dbReference>
<dbReference type="InterPro" id="IPR036097">
    <property type="entry name" value="HisK_dim/P_sf"/>
</dbReference>
<dbReference type="PROSITE" id="PS50109">
    <property type="entry name" value="HIS_KIN"/>
    <property type="match status" value="1"/>
</dbReference>
<dbReference type="PANTHER" id="PTHR43065:SF10">
    <property type="entry name" value="PEROXIDE STRESS-ACTIVATED HISTIDINE KINASE MAK3"/>
    <property type="match status" value="1"/>
</dbReference>
<reference evidence="13" key="2">
    <citation type="submission" date="2021-08" db="EMBL/GenBank/DDBJ databases">
        <authorList>
            <person name="Tani A."/>
            <person name="Ola A."/>
            <person name="Ogura Y."/>
            <person name="Katsura K."/>
            <person name="Hayashi T."/>
        </authorList>
    </citation>
    <scope>NUCLEOTIDE SEQUENCE</scope>
    <source>
        <strain evidence="13">KCTC 52305</strain>
    </source>
</reference>
<dbReference type="SMART" id="SM00388">
    <property type="entry name" value="HisKA"/>
    <property type="match status" value="1"/>
</dbReference>
<keyword evidence="5" id="KW-0547">Nucleotide-binding</keyword>
<evidence type="ECO:0000259" key="11">
    <source>
        <dbReference type="PROSITE" id="PS50112"/>
    </source>
</evidence>
<dbReference type="PROSITE" id="PS50113">
    <property type="entry name" value="PAC"/>
    <property type="match status" value="1"/>
</dbReference>
<evidence type="ECO:0000256" key="6">
    <source>
        <dbReference type="ARBA" id="ARBA00022777"/>
    </source>
</evidence>
<evidence type="ECO:0000313" key="13">
    <source>
        <dbReference type="EMBL" id="GJD47429.1"/>
    </source>
</evidence>
<feature type="domain" description="PAC" evidence="12">
    <location>
        <begin position="180"/>
        <end position="234"/>
    </location>
</feature>
<dbReference type="InterPro" id="IPR003661">
    <property type="entry name" value="HisK_dim/P_dom"/>
</dbReference>
<dbReference type="SUPFAM" id="SSF47384">
    <property type="entry name" value="Homodimeric domain of signal transducing histidine kinase"/>
    <property type="match status" value="1"/>
</dbReference>
<proteinExistence type="predicted"/>
<dbReference type="SUPFAM" id="SSF55874">
    <property type="entry name" value="ATPase domain of HSP90 chaperone/DNA topoisomerase II/histidine kinase"/>
    <property type="match status" value="1"/>
</dbReference>
<sequence length="631" mass="67315">MDAARTPDRRPAQAAAILIALGVFLVDTLTPLEGAVAVLYVVVVLIAARAFSRRGVILAAGLCLALTATAYLASHGPAAFGSPLLRCFVSLAAVGITTALALRHKADAAVLAEQARLLDLTHDAVFVRDARGAITFWNRGAEEFYGWPAAEVMGCVAHDLLRTVLPAERDAIMAELLRTGRWEGELVQTVGAGRTVVVESRWALQRDAGGAALAVLETNTDVTERKRTFAALVESERRYRSIFDNTRVSILQQDWSGAKAALDALRAAGVRDVAAHLAGDPDLAARLRRSVRVVDVNAVTLRLFGAPDRHALTGSLDALLQEGDQTFPKALAALADGEAFFEGETLVRTLDRGTVPVLFGIGFPADPAGLDCVLVHAIDITERRQAQEALLGVQAELAHAARVSTLGELTATLAHEINQPLAAVVTNGEAALRWMRREVPDLDEVGAAVTRVVANGNRAGAIVARIRGFLTKAPPRPEWLDLPEMIGEAAQLLERELARHDVTLRLSLAAGLPPVKGDRVQLQQVVINLMLNGIQAMTAVRERPRVLSVQAAGQEDAQVRVDVIDSGDGLDPEAAERVFQPFFTTKRDGMGMGLAICRSTVEAHGGRLWVSDAGPGAAFHFTLPASEARAA</sequence>